<sequence>MFRKSPNATVPAFAAIAAFGAALSLAAPAFAHGVLPPRDSTRPVCSASITDNCVQHEPGSIWYRNHEKAMLHRTAWKHKAEWRQHAAKKA</sequence>
<dbReference type="Proteomes" id="UP000439780">
    <property type="component" value="Unassembled WGS sequence"/>
</dbReference>
<comment type="caution">
    <text evidence="2">The sequence shown here is derived from an EMBL/GenBank/DDBJ whole genome shotgun (WGS) entry which is preliminary data.</text>
</comment>
<reference evidence="2 3" key="1">
    <citation type="submission" date="2019-12" db="EMBL/GenBank/DDBJ databases">
        <title>Genomic-based taxomic classification of the family Erythrobacteraceae.</title>
        <authorList>
            <person name="Xu L."/>
        </authorList>
    </citation>
    <scope>NUCLEOTIDE SEQUENCE [LARGE SCALE GENOMIC DNA]</scope>
    <source>
        <strain evidence="2 3">KEMB 9005-328</strain>
    </source>
</reference>
<accession>A0A845ALI7</accession>
<evidence type="ECO:0000313" key="3">
    <source>
        <dbReference type="Proteomes" id="UP000439780"/>
    </source>
</evidence>
<evidence type="ECO:0000256" key="1">
    <source>
        <dbReference type="SAM" id="SignalP"/>
    </source>
</evidence>
<feature type="chain" id="PRO_5032848033" evidence="1">
    <location>
        <begin position="32"/>
        <end position="90"/>
    </location>
</feature>
<evidence type="ECO:0000313" key="2">
    <source>
        <dbReference type="EMBL" id="MXP29751.1"/>
    </source>
</evidence>
<protein>
    <submittedName>
        <fullName evidence="2">Uncharacterized protein</fullName>
    </submittedName>
</protein>
<feature type="signal peptide" evidence="1">
    <location>
        <begin position="1"/>
        <end position="31"/>
    </location>
</feature>
<name>A0A845ALI7_9SPHN</name>
<dbReference type="EMBL" id="WTYA01000011">
    <property type="protein sequence ID" value="MXP29751.1"/>
    <property type="molecule type" value="Genomic_DNA"/>
</dbReference>
<dbReference type="AlphaFoldDB" id="A0A845ALI7"/>
<dbReference type="RefSeq" id="WP_160754056.1">
    <property type="nucleotide sequence ID" value="NZ_WTYA01000011.1"/>
</dbReference>
<gene>
    <name evidence="2" type="ORF">GRI58_13130</name>
</gene>
<keyword evidence="3" id="KW-1185">Reference proteome</keyword>
<organism evidence="2 3">
    <name type="scientific">Qipengyuania algicida</name>
    <dbReference type="NCBI Taxonomy" id="1836209"/>
    <lineage>
        <taxon>Bacteria</taxon>
        <taxon>Pseudomonadati</taxon>
        <taxon>Pseudomonadota</taxon>
        <taxon>Alphaproteobacteria</taxon>
        <taxon>Sphingomonadales</taxon>
        <taxon>Erythrobacteraceae</taxon>
        <taxon>Qipengyuania</taxon>
    </lineage>
</organism>
<keyword evidence="1" id="KW-0732">Signal</keyword>
<proteinExistence type="predicted"/>